<protein>
    <submittedName>
        <fullName evidence="1">Uncharacterized protein</fullName>
    </submittedName>
</protein>
<evidence type="ECO:0000313" key="1">
    <source>
        <dbReference type="EMBL" id="MFC3631334.1"/>
    </source>
</evidence>
<reference evidence="2" key="1">
    <citation type="journal article" date="2019" name="Int. J. Syst. Evol. Microbiol.">
        <title>The Global Catalogue of Microorganisms (GCM) 10K type strain sequencing project: providing services to taxonomists for standard genome sequencing and annotation.</title>
        <authorList>
            <consortium name="The Broad Institute Genomics Platform"/>
            <consortium name="The Broad Institute Genome Sequencing Center for Infectious Disease"/>
            <person name="Wu L."/>
            <person name="Ma J."/>
        </authorList>
    </citation>
    <scope>NUCLEOTIDE SEQUENCE [LARGE SCALE GENOMIC DNA]</scope>
    <source>
        <strain evidence="2">KCTC 42473</strain>
    </source>
</reference>
<comment type="caution">
    <text evidence="1">The sequence shown here is derived from an EMBL/GenBank/DDBJ whole genome shotgun (WGS) entry which is preliminary data.</text>
</comment>
<organism evidence="1 2">
    <name type="scientific">Paracoccus angustae</name>
    <dbReference type="NCBI Taxonomy" id="1671480"/>
    <lineage>
        <taxon>Bacteria</taxon>
        <taxon>Pseudomonadati</taxon>
        <taxon>Pseudomonadota</taxon>
        <taxon>Alphaproteobacteria</taxon>
        <taxon>Rhodobacterales</taxon>
        <taxon>Paracoccaceae</taxon>
        <taxon>Paracoccus</taxon>
    </lineage>
</organism>
<dbReference type="RefSeq" id="WP_377763580.1">
    <property type="nucleotide sequence ID" value="NZ_JBHRXY010000026.1"/>
</dbReference>
<dbReference type="EMBL" id="JBHRXY010000026">
    <property type="protein sequence ID" value="MFC3631334.1"/>
    <property type="molecule type" value="Genomic_DNA"/>
</dbReference>
<gene>
    <name evidence="1" type="ORF">ACFOM8_18010</name>
</gene>
<accession>A0ABV7U8Z2</accession>
<sequence length="57" mass="6456">MAENASDDGLDALVSLNFKITERERRAFKVWCASKGLTQVEAFKQGIKLLKENEEAR</sequence>
<evidence type="ECO:0000313" key="2">
    <source>
        <dbReference type="Proteomes" id="UP001595539"/>
    </source>
</evidence>
<dbReference type="Proteomes" id="UP001595539">
    <property type="component" value="Unassembled WGS sequence"/>
</dbReference>
<keyword evidence="2" id="KW-1185">Reference proteome</keyword>
<name>A0ABV7U8Z2_9RHOB</name>
<proteinExistence type="predicted"/>